<dbReference type="HAMAP" id="MF_00165">
    <property type="entry name" value="Thymidylate_kinase"/>
    <property type="match status" value="1"/>
</dbReference>
<dbReference type="NCBIfam" id="TIGR00041">
    <property type="entry name" value="DTMP_kinase"/>
    <property type="match status" value="1"/>
</dbReference>
<sequence length="206" mass="23887">MGKFITLEGIDGSGKSSNACWLSNMLNTKGIDSVVTREPGGTFLGEQLRELIVNINMEVETETLLIFAARYEHFKAVIEPSLLSGKWVISDRFIDATYAYQGFGKGLDFNRIQDLQFWIDLRFNPDITFLFDISFETMLKRFSKDRKLDKFEKMVNYFDKIRNGYLEIADKSKDRIKIIESENSIDIVQMQILEHINNLLNQTYVL</sequence>
<dbReference type="GO" id="GO:0005829">
    <property type="term" value="C:cytosol"/>
    <property type="evidence" value="ECO:0007669"/>
    <property type="project" value="TreeGrafter"/>
</dbReference>
<feature type="binding site" evidence="12">
    <location>
        <begin position="9"/>
        <end position="16"/>
    </location>
    <ligand>
        <name>ATP</name>
        <dbReference type="ChEBI" id="CHEBI:30616"/>
    </ligand>
</feature>
<dbReference type="PANTHER" id="PTHR10344">
    <property type="entry name" value="THYMIDYLATE KINASE"/>
    <property type="match status" value="1"/>
</dbReference>
<dbReference type="Proteomes" id="UP000011547">
    <property type="component" value="Chromosome"/>
</dbReference>
<dbReference type="PANTHER" id="PTHR10344:SF4">
    <property type="entry name" value="UMP-CMP KINASE 2, MITOCHONDRIAL"/>
    <property type="match status" value="1"/>
</dbReference>
<dbReference type="AlphaFoldDB" id="M1LUB7"/>
<evidence type="ECO:0000256" key="11">
    <source>
        <dbReference type="ARBA" id="ARBA00057735"/>
    </source>
</evidence>
<dbReference type="InterPro" id="IPR018094">
    <property type="entry name" value="Thymidylate_kinase"/>
</dbReference>
<dbReference type="GO" id="GO:0004798">
    <property type="term" value="F:dTMP kinase activity"/>
    <property type="evidence" value="ECO:0007669"/>
    <property type="project" value="UniProtKB-UniRule"/>
</dbReference>
<evidence type="ECO:0000256" key="10">
    <source>
        <dbReference type="ARBA" id="ARBA00048743"/>
    </source>
</evidence>
<reference evidence="14 15" key="1">
    <citation type="journal article" date="2013" name="Genome Biol. Evol.">
        <title>Genome evolution and phylogenomic analysis of candidatus kinetoplastibacterium, the betaproteobacterial endosymbionts of strigomonas and angomonas.</title>
        <authorList>
            <person name="Alves J.M."/>
            <person name="Serrano M.G."/>
            <person name="Maia da Silva F."/>
            <person name="Voegtly L.J."/>
            <person name="Matveyev A.V."/>
            <person name="Teixeira M.M."/>
            <person name="Camargo E.P."/>
            <person name="Buck G.A."/>
        </authorList>
    </citation>
    <scope>NUCLEOTIDE SEQUENCE [LARGE SCALE GENOMIC DNA]</scope>
    <source>
        <strain evidence="14 15">TCC079E</strain>
    </source>
</reference>
<dbReference type="SUPFAM" id="SSF52540">
    <property type="entry name" value="P-loop containing nucleoside triphosphate hydrolases"/>
    <property type="match status" value="1"/>
</dbReference>
<dbReference type="PATRIC" id="fig|1208919.3.peg.332"/>
<organism evidence="14 15">
    <name type="scientific">Candidatus Kinetoplastidibacterium desouzai TCC079E</name>
    <dbReference type="NCBI Taxonomy" id="1208919"/>
    <lineage>
        <taxon>Bacteria</taxon>
        <taxon>Pseudomonadati</taxon>
        <taxon>Pseudomonadota</taxon>
        <taxon>Betaproteobacteria</taxon>
        <taxon>Candidatus Kinetoplastidibacterium</taxon>
    </lineage>
</organism>
<dbReference type="HOGENOM" id="CLU_049131_0_2_4"/>
<evidence type="ECO:0000256" key="4">
    <source>
        <dbReference type="ARBA" id="ARBA00022679"/>
    </source>
</evidence>
<dbReference type="GO" id="GO:0006233">
    <property type="term" value="P:dTDP biosynthetic process"/>
    <property type="evidence" value="ECO:0007669"/>
    <property type="project" value="InterPro"/>
</dbReference>
<dbReference type="KEGG" id="kde:CDSE_0593"/>
<dbReference type="Gene3D" id="3.40.50.300">
    <property type="entry name" value="P-loop containing nucleotide triphosphate hydrolases"/>
    <property type="match status" value="1"/>
</dbReference>
<evidence type="ECO:0000256" key="1">
    <source>
        <dbReference type="ARBA" id="ARBA00009776"/>
    </source>
</evidence>
<dbReference type="Pfam" id="PF02223">
    <property type="entry name" value="Thymidylate_kin"/>
    <property type="match status" value="1"/>
</dbReference>
<evidence type="ECO:0000256" key="5">
    <source>
        <dbReference type="ARBA" id="ARBA00022727"/>
    </source>
</evidence>
<keyword evidence="6 12" id="KW-0547">Nucleotide-binding</keyword>
<dbReference type="GO" id="GO:0006235">
    <property type="term" value="P:dTTP biosynthetic process"/>
    <property type="evidence" value="ECO:0007669"/>
    <property type="project" value="UniProtKB-UniRule"/>
</dbReference>
<comment type="catalytic activity">
    <reaction evidence="10 12">
        <text>dTMP + ATP = dTDP + ADP</text>
        <dbReference type="Rhea" id="RHEA:13517"/>
        <dbReference type="ChEBI" id="CHEBI:30616"/>
        <dbReference type="ChEBI" id="CHEBI:58369"/>
        <dbReference type="ChEBI" id="CHEBI:63528"/>
        <dbReference type="ChEBI" id="CHEBI:456216"/>
        <dbReference type="EC" id="2.7.4.9"/>
    </reaction>
</comment>
<evidence type="ECO:0000256" key="8">
    <source>
        <dbReference type="ARBA" id="ARBA00022840"/>
    </source>
</evidence>
<dbReference type="STRING" id="1208919.CDSE_0593"/>
<keyword evidence="5 12" id="KW-0545">Nucleotide biosynthesis</keyword>
<dbReference type="GO" id="GO:0006227">
    <property type="term" value="P:dUDP biosynthetic process"/>
    <property type="evidence" value="ECO:0007669"/>
    <property type="project" value="TreeGrafter"/>
</dbReference>
<keyword evidence="7 12" id="KW-0418">Kinase</keyword>
<gene>
    <name evidence="12" type="primary">tmk</name>
    <name evidence="14" type="ORF">CDSE_0593</name>
</gene>
<dbReference type="InterPro" id="IPR027417">
    <property type="entry name" value="P-loop_NTPase"/>
</dbReference>
<proteinExistence type="inferred from homology"/>
<evidence type="ECO:0000256" key="3">
    <source>
        <dbReference type="ARBA" id="ARBA00017144"/>
    </source>
</evidence>
<comment type="function">
    <text evidence="11 12">Phosphorylation of dTMP to form dTDP in both de novo and salvage pathways of dTTP synthesis.</text>
</comment>
<evidence type="ECO:0000259" key="13">
    <source>
        <dbReference type="Pfam" id="PF02223"/>
    </source>
</evidence>
<evidence type="ECO:0000256" key="9">
    <source>
        <dbReference type="ARBA" id="ARBA00029962"/>
    </source>
</evidence>
<accession>M1LUB7</accession>
<dbReference type="CDD" id="cd01672">
    <property type="entry name" value="TMPK"/>
    <property type="match status" value="1"/>
</dbReference>
<feature type="domain" description="Thymidylate kinase-like" evidence="13">
    <location>
        <begin position="7"/>
        <end position="192"/>
    </location>
</feature>
<evidence type="ECO:0000256" key="7">
    <source>
        <dbReference type="ARBA" id="ARBA00022777"/>
    </source>
</evidence>
<evidence type="ECO:0000313" key="15">
    <source>
        <dbReference type="Proteomes" id="UP000011547"/>
    </source>
</evidence>
<comment type="similarity">
    <text evidence="1 12">Belongs to the thymidylate kinase family.</text>
</comment>
<keyword evidence="8 12" id="KW-0067">ATP-binding</keyword>
<name>M1LUB7_9PROT</name>
<dbReference type="InterPro" id="IPR039430">
    <property type="entry name" value="Thymidylate_kin-like_dom"/>
</dbReference>
<evidence type="ECO:0000256" key="2">
    <source>
        <dbReference type="ARBA" id="ARBA00012980"/>
    </source>
</evidence>
<keyword evidence="15" id="KW-1185">Reference proteome</keyword>
<evidence type="ECO:0000256" key="6">
    <source>
        <dbReference type="ARBA" id="ARBA00022741"/>
    </source>
</evidence>
<dbReference type="EC" id="2.7.4.9" evidence="2 12"/>
<evidence type="ECO:0000313" key="14">
    <source>
        <dbReference type="EMBL" id="AGF46894.1"/>
    </source>
</evidence>
<protein>
    <recommendedName>
        <fullName evidence="3 12">Thymidylate kinase</fullName>
        <ecNumber evidence="2 12">2.7.4.9</ecNumber>
    </recommendedName>
    <alternativeName>
        <fullName evidence="9 12">dTMP kinase</fullName>
    </alternativeName>
</protein>
<dbReference type="GO" id="GO:0005524">
    <property type="term" value="F:ATP binding"/>
    <property type="evidence" value="ECO:0007669"/>
    <property type="project" value="UniProtKB-UniRule"/>
</dbReference>
<evidence type="ECO:0000256" key="12">
    <source>
        <dbReference type="HAMAP-Rule" id="MF_00165"/>
    </source>
</evidence>
<keyword evidence="4 12" id="KW-0808">Transferase</keyword>
<dbReference type="eggNOG" id="COG0125">
    <property type="taxonomic scope" value="Bacteria"/>
</dbReference>
<dbReference type="EMBL" id="CP003803">
    <property type="protein sequence ID" value="AGF46894.1"/>
    <property type="molecule type" value="Genomic_DNA"/>
</dbReference>
<dbReference type="FunFam" id="3.40.50.300:FF:000225">
    <property type="entry name" value="Thymidylate kinase"/>
    <property type="match status" value="1"/>
</dbReference>